<evidence type="ECO:0000313" key="3">
    <source>
        <dbReference type="Proteomes" id="UP001634394"/>
    </source>
</evidence>
<comment type="caution">
    <text evidence="2">The sequence shown here is derived from an EMBL/GenBank/DDBJ whole genome shotgun (WGS) entry which is preliminary data.</text>
</comment>
<sequence length="275" mass="31506">MMLGKNIDFTMAFEGTLKSIDPLAYLVNNVSDLDEKVVIAHKNKDTATIAKMTGQGETSFHIFICINKSWHAFVLCVPYDEEIEDPMGVFSSMPKDDPYAIPGEILSWVFELCYEREELKTYKIRKEVCLFRDVKDRVKRAYYVGKYRNVKHHALQFAALRAAPHRYNILLNDCVEFAKEFCICMLSYCNNYRELEKDVNERISKATASGLSAEHLSRRVKSSALFGNTFLGGMDGTSFLGNRFPVIWIVLFFLYPIVTSCIVAVLVVYFMQMKG</sequence>
<keyword evidence="1" id="KW-0472">Membrane</keyword>
<protein>
    <recommendedName>
        <fullName evidence="4">LRAT domain-containing protein</fullName>
    </recommendedName>
</protein>
<reference evidence="2 3" key="1">
    <citation type="submission" date="2024-11" db="EMBL/GenBank/DDBJ databases">
        <title>Chromosome-level genome assembly of the freshwater bivalve Anodonta woodiana.</title>
        <authorList>
            <person name="Chen X."/>
        </authorList>
    </citation>
    <scope>NUCLEOTIDE SEQUENCE [LARGE SCALE GENOMIC DNA]</scope>
    <source>
        <strain evidence="2">MN2024</strain>
        <tissue evidence="2">Gills</tissue>
    </source>
</reference>
<dbReference type="EMBL" id="JBJQND010000007">
    <property type="protein sequence ID" value="KAL3870442.1"/>
    <property type="molecule type" value="Genomic_DNA"/>
</dbReference>
<keyword evidence="1" id="KW-1133">Transmembrane helix</keyword>
<gene>
    <name evidence="2" type="ORF">ACJMK2_038510</name>
</gene>
<proteinExistence type="predicted"/>
<accession>A0ABD3WCK2</accession>
<evidence type="ECO:0000313" key="2">
    <source>
        <dbReference type="EMBL" id="KAL3870442.1"/>
    </source>
</evidence>
<dbReference type="Proteomes" id="UP001634394">
    <property type="component" value="Unassembled WGS sequence"/>
</dbReference>
<evidence type="ECO:0000256" key="1">
    <source>
        <dbReference type="SAM" id="Phobius"/>
    </source>
</evidence>
<organism evidence="2 3">
    <name type="scientific">Sinanodonta woodiana</name>
    <name type="common">Chinese pond mussel</name>
    <name type="synonym">Anodonta woodiana</name>
    <dbReference type="NCBI Taxonomy" id="1069815"/>
    <lineage>
        <taxon>Eukaryota</taxon>
        <taxon>Metazoa</taxon>
        <taxon>Spiralia</taxon>
        <taxon>Lophotrochozoa</taxon>
        <taxon>Mollusca</taxon>
        <taxon>Bivalvia</taxon>
        <taxon>Autobranchia</taxon>
        <taxon>Heteroconchia</taxon>
        <taxon>Palaeoheterodonta</taxon>
        <taxon>Unionida</taxon>
        <taxon>Unionoidea</taxon>
        <taxon>Unionidae</taxon>
        <taxon>Unioninae</taxon>
        <taxon>Sinanodonta</taxon>
    </lineage>
</organism>
<dbReference type="AlphaFoldDB" id="A0ABD3WCK2"/>
<feature type="transmembrane region" description="Helical" evidence="1">
    <location>
        <begin position="246"/>
        <end position="271"/>
    </location>
</feature>
<keyword evidence="1" id="KW-0812">Transmembrane</keyword>
<name>A0ABD3WCK2_SINWO</name>
<evidence type="ECO:0008006" key="4">
    <source>
        <dbReference type="Google" id="ProtNLM"/>
    </source>
</evidence>
<keyword evidence="3" id="KW-1185">Reference proteome</keyword>